<reference evidence="1 2" key="2">
    <citation type="submission" date="2018-11" db="EMBL/GenBank/DDBJ databases">
        <authorList>
            <consortium name="Pathogen Informatics"/>
        </authorList>
    </citation>
    <scope>NUCLEOTIDE SEQUENCE [LARGE SCALE GENOMIC DNA]</scope>
</reference>
<proteinExistence type="predicted"/>
<gene>
    <name evidence="1" type="ORF">TCNE_LOCUS16228</name>
</gene>
<dbReference type="Proteomes" id="UP000050794">
    <property type="component" value="Unassembled WGS sequence"/>
</dbReference>
<sequence length="71" mass="8029">MSRALGSHINAAWSSLQWICILQMRLGDRSSGQTTCKVHPRKSRDALMKWAAKYSSAFCIKCPLDWSCVLQ</sequence>
<evidence type="ECO:0000313" key="3">
    <source>
        <dbReference type="WBParaSite" id="TCNE_0001622601-mRNA-1"/>
    </source>
</evidence>
<evidence type="ECO:0000313" key="1">
    <source>
        <dbReference type="EMBL" id="VDM47549.1"/>
    </source>
</evidence>
<protein>
    <submittedName>
        <fullName evidence="3">Secreted protein</fullName>
    </submittedName>
</protein>
<accession>A0A183V655</accession>
<keyword evidence="2" id="KW-1185">Reference proteome</keyword>
<dbReference type="AlphaFoldDB" id="A0A183V655"/>
<name>A0A183V655_TOXCA</name>
<organism evidence="2 3">
    <name type="scientific">Toxocara canis</name>
    <name type="common">Canine roundworm</name>
    <dbReference type="NCBI Taxonomy" id="6265"/>
    <lineage>
        <taxon>Eukaryota</taxon>
        <taxon>Metazoa</taxon>
        <taxon>Ecdysozoa</taxon>
        <taxon>Nematoda</taxon>
        <taxon>Chromadorea</taxon>
        <taxon>Rhabditida</taxon>
        <taxon>Spirurina</taxon>
        <taxon>Ascaridomorpha</taxon>
        <taxon>Ascaridoidea</taxon>
        <taxon>Toxocaridae</taxon>
        <taxon>Toxocara</taxon>
    </lineage>
</organism>
<dbReference type="WBParaSite" id="TCNE_0001622601-mRNA-1">
    <property type="protein sequence ID" value="TCNE_0001622601-mRNA-1"/>
    <property type="gene ID" value="TCNE_0001622601"/>
</dbReference>
<dbReference type="EMBL" id="UYWY01023424">
    <property type="protein sequence ID" value="VDM47549.1"/>
    <property type="molecule type" value="Genomic_DNA"/>
</dbReference>
<reference evidence="3" key="1">
    <citation type="submission" date="2016-06" db="UniProtKB">
        <authorList>
            <consortium name="WormBaseParasite"/>
        </authorList>
    </citation>
    <scope>IDENTIFICATION</scope>
</reference>
<evidence type="ECO:0000313" key="2">
    <source>
        <dbReference type="Proteomes" id="UP000050794"/>
    </source>
</evidence>